<name>A0A811QQ88_9POAL</name>
<keyword evidence="10" id="KW-0833">Ubl conjugation pathway</keyword>
<keyword evidence="12" id="KW-0862">Zinc</keyword>
<dbReference type="GO" id="GO:0043161">
    <property type="term" value="P:proteasome-mediated ubiquitin-dependent protein catabolic process"/>
    <property type="evidence" value="ECO:0007669"/>
    <property type="project" value="TreeGrafter"/>
</dbReference>
<keyword evidence="11" id="KW-0256">Endoplasmic reticulum</keyword>
<dbReference type="PROSITE" id="PS50089">
    <property type="entry name" value="ZF_RING_2"/>
    <property type="match status" value="1"/>
</dbReference>
<dbReference type="InterPro" id="IPR057992">
    <property type="entry name" value="TPR_SYVN1_N"/>
</dbReference>
<dbReference type="CDD" id="cd16479">
    <property type="entry name" value="RING-H2_synoviolin"/>
    <property type="match status" value="1"/>
</dbReference>
<keyword evidence="13 17" id="KW-1133">Transmembrane helix</keyword>
<keyword evidence="8" id="KW-0479">Metal-binding</keyword>
<reference evidence="19" key="1">
    <citation type="submission" date="2020-10" db="EMBL/GenBank/DDBJ databases">
        <authorList>
            <person name="Han B."/>
            <person name="Lu T."/>
            <person name="Zhao Q."/>
            <person name="Huang X."/>
            <person name="Zhao Y."/>
        </authorList>
    </citation>
    <scope>NUCLEOTIDE SEQUENCE</scope>
</reference>
<keyword evidence="14 17" id="KW-0472">Membrane</keyword>
<comment type="caution">
    <text evidence="19">The sequence shown here is derived from an EMBL/GenBank/DDBJ whole genome shotgun (WGS) entry which is preliminary data.</text>
</comment>
<evidence type="ECO:0000256" key="3">
    <source>
        <dbReference type="ARBA" id="ARBA00004906"/>
    </source>
</evidence>
<dbReference type="GO" id="GO:0008270">
    <property type="term" value="F:zinc ion binding"/>
    <property type="evidence" value="ECO:0007669"/>
    <property type="project" value="UniProtKB-KW"/>
</dbReference>
<dbReference type="SMART" id="SM00184">
    <property type="entry name" value="RING"/>
    <property type="match status" value="1"/>
</dbReference>
<protein>
    <recommendedName>
        <fullName evidence="5">RING-type E3 ubiquitin transferase</fullName>
        <ecNumber evidence="5">2.3.2.27</ecNumber>
    </recommendedName>
</protein>
<dbReference type="Pfam" id="PF13639">
    <property type="entry name" value="zf-RING_2"/>
    <property type="match status" value="1"/>
</dbReference>
<comment type="catalytic activity">
    <reaction evidence="1">
        <text>S-ubiquitinyl-[E2 ubiquitin-conjugating enzyme]-L-cysteine + [acceptor protein]-L-lysine = [E2 ubiquitin-conjugating enzyme]-L-cysteine + N(6)-ubiquitinyl-[acceptor protein]-L-lysine.</text>
        <dbReference type="EC" id="2.3.2.27"/>
    </reaction>
</comment>
<keyword evidence="9 15" id="KW-0863">Zinc-finger</keyword>
<evidence type="ECO:0000256" key="9">
    <source>
        <dbReference type="ARBA" id="ARBA00022771"/>
    </source>
</evidence>
<dbReference type="EMBL" id="CAJGYO010000010">
    <property type="protein sequence ID" value="CAD6258194.1"/>
    <property type="molecule type" value="Genomic_DNA"/>
</dbReference>
<evidence type="ECO:0000256" key="16">
    <source>
        <dbReference type="SAM" id="MobiDB-lite"/>
    </source>
</evidence>
<dbReference type="AlphaFoldDB" id="A0A811QQ88"/>
<sequence length="486" mass="54929">MIRLPTYAAFSLLATASAAYYAFSSREQFYPAMVYLSTSKICFVLLLNMGLVAMCVAWQLARRLFLGSLREAEVERLNEQAWREVIEILFAVTIFRQDFSVSFLAMVAALLLVKALHWLAQKRVEYIETTPSVPLLSHVRIVSFMVFLLTIDCLFLSNSLRSLIQKREASVAIFFSFDDMLMEGQWERKAVYTFYLELISDLVHLSLYMLFFIAIFLNYGVPLHLIRELYETFRNFRIRIADYVRYRKITSNMNERFPDATTEELDVSDATCIICREEMTTAKKLLCGHLFHVHCLRSWLERQHTCPTCRAPIIPADNGRAASARQHGAQAGVQPEGAPGENMSRRQAKLEAAAAAASLYGRSFVYPPANTLNRSGPLLSTSSTPQSEASSSNQSQKDQEMQFRNSNDGLVPLPFNANGAVGSGTSTRDLENSLQKAQENFIKSQIEISFIDISIISNNPDKLYIFYPDVTNPTANGAVWRRCVAQ</sequence>
<evidence type="ECO:0000256" key="10">
    <source>
        <dbReference type="ARBA" id="ARBA00022786"/>
    </source>
</evidence>
<evidence type="ECO:0000256" key="2">
    <source>
        <dbReference type="ARBA" id="ARBA00004477"/>
    </source>
</evidence>
<dbReference type="GO" id="GO:0036503">
    <property type="term" value="P:ERAD pathway"/>
    <property type="evidence" value="ECO:0007669"/>
    <property type="project" value="TreeGrafter"/>
</dbReference>
<feature type="transmembrane region" description="Helical" evidence="17">
    <location>
        <begin position="139"/>
        <end position="157"/>
    </location>
</feature>
<dbReference type="FunFam" id="3.30.40.10:FF:000194">
    <property type="entry name" value="ERAD-associated E3 ubiquitin-protein ligase HRD1A"/>
    <property type="match status" value="1"/>
</dbReference>
<feature type="region of interest" description="Disordered" evidence="16">
    <location>
        <begin position="320"/>
        <end position="349"/>
    </location>
</feature>
<evidence type="ECO:0000256" key="17">
    <source>
        <dbReference type="SAM" id="Phobius"/>
    </source>
</evidence>
<feature type="compositionally biased region" description="Low complexity" evidence="16">
    <location>
        <begin position="380"/>
        <end position="396"/>
    </location>
</feature>
<dbReference type="InterPro" id="IPR013083">
    <property type="entry name" value="Znf_RING/FYVE/PHD"/>
</dbReference>
<dbReference type="Pfam" id="PF25563">
    <property type="entry name" value="TPR_SYVN1_N"/>
    <property type="match status" value="1"/>
</dbReference>
<dbReference type="GO" id="GO:0005789">
    <property type="term" value="C:endoplasmic reticulum membrane"/>
    <property type="evidence" value="ECO:0007669"/>
    <property type="project" value="UniProtKB-SubCell"/>
</dbReference>
<evidence type="ECO:0000256" key="5">
    <source>
        <dbReference type="ARBA" id="ARBA00012483"/>
    </source>
</evidence>
<keyword evidence="7 17" id="KW-0812">Transmembrane</keyword>
<evidence type="ECO:0000256" key="12">
    <source>
        <dbReference type="ARBA" id="ARBA00022833"/>
    </source>
</evidence>
<proteinExistence type="inferred from homology"/>
<accession>A0A811QQ88</accession>
<feature type="domain" description="RING-type" evidence="18">
    <location>
        <begin position="272"/>
        <end position="310"/>
    </location>
</feature>
<dbReference type="InterPro" id="IPR050731">
    <property type="entry name" value="HRD1_E3_ubiq-ligases"/>
</dbReference>
<dbReference type="PANTHER" id="PTHR22763">
    <property type="entry name" value="RING ZINC FINGER PROTEIN"/>
    <property type="match status" value="1"/>
</dbReference>
<keyword evidence="6" id="KW-0808">Transferase</keyword>
<comment type="similarity">
    <text evidence="4">Belongs to the HRD1 family.</text>
</comment>
<keyword evidence="20" id="KW-1185">Reference proteome</keyword>
<dbReference type="GO" id="GO:0061630">
    <property type="term" value="F:ubiquitin protein ligase activity"/>
    <property type="evidence" value="ECO:0007669"/>
    <property type="project" value="UniProtKB-EC"/>
</dbReference>
<evidence type="ECO:0000256" key="11">
    <source>
        <dbReference type="ARBA" id="ARBA00022824"/>
    </source>
</evidence>
<evidence type="ECO:0000256" key="14">
    <source>
        <dbReference type="ARBA" id="ARBA00023136"/>
    </source>
</evidence>
<dbReference type="PANTHER" id="PTHR22763:SF186">
    <property type="entry name" value="RING-TYPE DOMAIN-CONTAINING PROTEIN"/>
    <property type="match status" value="1"/>
</dbReference>
<evidence type="ECO:0000259" key="18">
    <source>
        <dbReference type="PROSITE" id="PS50089"/>
    </source>
</evidence>
<dbReference type="EC" id="2.3.2.27" evidence="5"/>
<evidence type="ECO:0000256" key="15">
    <source>
        <dbReference type="PROSITE-ProRule" id="PRU00175"/>
    </source>
</evidence>
<evidence type="ECO:0000313" key="19">
    <source>
        <dbReference type="EMBL" id="CAD6258194.1"/>
    </source>
</evidence>
<feature type="transmembrane region" description="Helical" evidence="17">
    <location>
        <begin position="206"/>
        <end position="226"/>
    </location>
</feature>
<comment type="subcellular location">
    <subcellularLocation>
        <location evidence="2">Endoplasmic reticulum membrane</location>
        <topology evidence="2">Multi-pass membrane protein</topology>
    </subcellularLocation>
</comment>
<feature type="transmembrane region" description="Helical" evidence="17">
    <location>
        <begin position="34"/>
        <end position="61"/>
    </location>
</feature>
<evidence type="ECO:0000313" key="20">
    <source>
        <dbReference type="Proteomes" id="UP000604825"/>
    </source>
</evidence>
<organism evidence="19 20">
    <name type="scientific">Miscanthus lutarioriparius</name>
    <dbReference type="NCBI Taxonomy" id="422564"/>
    <lineage>
        <taxon>Eukaryota</taxon>
        <taxon>Viridiplantae</taxon>
        <taxon>Streptophyta</taxon>
        <taxon>Embryophyta</taxon>
        <taxon>Tracheophyta</taxon>
        <taxon>Spermatophyta</taxon>
        <taxon>Magnoliopsida</taxon>
        <taxon>Liliopsida</taxon>
        <taxon>Poales</taxon>
        <taxon>Poaceae</taxon>
        <taxon>PACMAD clade</taxon>
        <taxon>Panicoideae</taxon>
        <taxon>Andropogonodae</taxon>
        <taxon>Andropogoneae</taxon>
        <taxon>Saccharinae</taxon>
        <taxon>Miscanthus</taxon>
    </lineage>
</organism>
<gene>
    <name evidence="19" type="ORF">NCGR_LOCUS41674</name>
</gene>
<evidence type="ECO:0000256" key="4">
    <source>
        <dbReference type="ARBA" id="ARBA00010089"/>
    </source>
</evidence>
<dbReference type="OrthoDB" id="7759664at2759"/>
<evidence type="ECO:0000256" key="8">
    <source>
        <dbReference type="ARBA" id="ARBA00022723"/>
    </source>
</evidence>
<evidence type="ECO:0000256" key="13">
    <source>
        <dbReference type="ARBA" id="ARBA00022989"/>
    </source>
</evidence>
<dbReference type="Proteomes" id="UP000604825">
    <property type="component" value="Unassembled WGS sequence"/>
</dbReference>
<feature type="transmembrane region" description="Helical" evidence="17">
    <location>
        <begin position="99"/>
        <end position="119"/>
    </location>
</feature>
<dbReference type="InterPro" id="IPR058051">
    <property type="entry name" value="Znf_RING_synoviolin"/>
</dbReference>
<evidence type="ECO:0000256" key="7">
    <source>
        <dbReference type="ARBA" id="ARBA00022692"/>
    </source>
</evidence>
<dbReference type="InterPro" id="IPR001841">
    <property type="entry name" value="Znf_RING"/>
</dbReference>
<comment type="pathway">
    <text evidence="3">Protein modification; protein ubiquitination.</text>
</comment>
<evidence type="ECO:0000256" key="1">
    <source>
        <dbReference type="ARBA" id="ARBA00000900"/>
    </source>
</evidence>
<dbReference type="Gene3D" id="3.30.40.10">
    <property type="entry name" value="Zinc/RING finger domain, C3HC4 (zinc finger)"/>
    <property type="match status" value="1"/>
</dbReference>
<feature type="region of interest" description="Disordered" evidence="16">
    <location>
        <begin position="375"/>
        <end position="409"/>
    </location>
</feature>
<dbReference type="SUPFAM" id="SSF57850">
    <property type="entry name" value="RING/U-box"/>
    <property type="match status" value="1"/>
</dbReference>
<evidence type="ECO:0000256" key="6">
    <source>
        <dbReference type="ARBA" id="ARBA00022679"/>
    </source>
</evidence>